<name>A0A6A5GJT7_CAERE</name>
<dbReference type="KEGG" id="crq:GCK72_011968"/>
<evidence type="ECO:0000313" key="2">
    <source>
        <dbReference type="EMBL" id="KAF1755518.1"/>
    </source>
</evidence>
<comment type="caution">
    <text evidence="2">The sequence shown here is derived from an EMBL/GenBank/DDBJ whole genome shotgun (WGS) entry which is preliminary data.</text>
</comment>
<gene>
    <name evidence="2" type="ORF">GCK72_011968</name>
</gene>
<proteinExistence type="predicted"/>
<sequence>MPNPSPAVLMPYRSILKKPKQEIHQEDHHDEHGSPPSSMPSSPTPSSPTHPEVPRGKKEWWLPFNVPFHNGLFRKNADI</sequence>
<feature type="region of interest" description="Disordered" evidence="1">
    <location>
        <begin position="1"/>
        <end position="56"/>
    </location>
</feature>
<evidence type="ECO:0000313" key="3">
    <source>
        <dbReference type="Proteomes" id="UP000483820"/>
    </source>
</evidence>
<dbReference type="GeneID" id="78775316"/>
<evidence type="ECO:0000256" key="1">
    <source>
        <dbReference type="SAM" id="MobiDB-lite"/>
    </source>
</evidence>
<dbReference type="RefSeq" id="XP_053583547.1">
    <property type="nucleotide sequence ID" value="XM_053728775.1"/>
</dbReference>
<organism evidence="2 3">
    <name type="scientific">Caenorhabditis remanei</name>
    <name type="common">Caenorhabditis vulgaris</name>
    <dbReference type="NCBI Taxonomy" id="31234"/>
    <lineage>
        <taxon>Eukaryota</taxon>
        <taxon>Metazoa</taxon>
        <taxon>Ecdysozoa</taxon>
        <taxon>Nematoda</taxon>
        <taxon>Chromadorea</taxon>
        <taxon>Rhabditida</taxon>
        <taxon>Rhabditina</taxon>
        <taxon>Rhabditomorpha</taxon>
        <taxon>Rhabditoidea</taxon>
        <taxon>Rhabditidae</taxon>
        <taxon>Peloderinae</taxon>
        <taxon>Caenorhabditis</taxon>
    </lineage>
</organism>
<dbReference type="Proteomes" id="UP000483820">
    <property type="component" value="Chromosome IV"/>
</dbReference>
<dbReference type="EMBL" id="WUAV01000004">
    <property type="protein sequence ID" value="KAF1755518.1"/>
    <property type="molecule type" value="Genomic_DNA"/>
</dbReference>
<feature type="compositionally biased region" description="Basic and acidic residues" evidence="1">
    <location>
        <begin position="19"/>
        <end position="33"/>
    </location>
</feature>
<accession>A0A6A5GJT7</accession>
<reference evidence="2 3" key="1">
    <citation type="submission" date="2019-12" db="EMBL/GenBank/DDBJ databases">
        <title>Chromosome-level assembly of the Caenorhabditis remanei genome.</title>
        <authorList>
            <person name="Teterina A.A."/>
            <person name="Willis J.H."/>
            <person name="Phillips P.C."/>
        </authorList>
    </citation>
    <scope>NUCLEOTIDE SEQUENCE [LARGE SCALE GENOMIC DNA]</scope>
    <source>
        <strain evidence="2 3">PX506</strain>
        <tissue evidence="2">Whole organism</tissue>
    </source>
</reference>
<dbReference type="AlphaFoldDB" id="A0A6A5GJT7"/>
<dbReference type="CTD" id="78775316"/>
<protein>
    <submittedName>
        <fullName evidence="2">Uncharacterized protein</fullName>
    </submittedName>
</protein>